<dbReference type="GO" id="GO:0016887">
    <property type="term" value="F:ATP hydrolysis activity"/>
    <property type="evidence" value="ECO:0007669"/>
    <property type="project" value="InterPro"/>
</dbReference>
<feature type="coiled-coil region" evidence="14">
    <location>
        <begin position="596"/>
        <end position="630"/>
    </location>
</feature>
<dbReference type="InterPro" id="IPR041006">
    <property type="entry name" value="Morc_S5"/>
</dbReference>
<dbReference type="InterPro" id="IPR036890">
    <property type="entry name" value="HATPase_C_sf"/>
</dbReference>
<evidence type="ECO:0000259" key="16">
    <source>
        <dbReference type="Pfam" id="PF17942"/>
    </source>
</evidence>
<evidence type="ECO:0000256" key="15">
    <source>
        <dbReference type="SAM" id="MobiDB-lite"/>
    </source>
</evidence>
<gene>
    <name evidence="17" type="ORF">QJS04_geneDACA006821</name>
</gene>
<reference evidence="17" key="1">
    <citation type="journal article" date="2023" name="Nat. Commun.">
        <title>Diploid and tetraploid genomes of Acorus and the evolution of monocots.</title>
        <authorList>
            <person name="Ma L."/>
            <person name="Liu K.W."/>
            <person name="Li Z."/>
            <person name="Hsiao Y.Y."/>
            <person name="Qi Y."/>
            <person name="Fu T."/>
            <person name="Tang G.D."/>
            <person name="Zhang D."/>
            <person name="Sun W.H."/>
            <person name="Liu D.K."/>
            <person name="Li Y."/>
            <person name="Chen G.Z."/>
            <person name="Liu X.D."/>
            <person name="Liao X.Y."/>
            <person name="Jiang Y.T."/>
            <person name="Yu X."/>
            <person name="Hao Y."/>
            <person name="Huang J."/>
            <person name="Zhao X.W."/>
            <person name="Ke S."/>
            <person name="Chen Y.Y."/>
            <person name="Wu W.L."/>
            <person name="Hsu J.L."/>
            <person name="Lin Y.F."/>
            <person name="Huang M.D."/>
            <person name="Li C.Y."/>
            <person name="Huang L."/>
            <person name="Wang Z.W."/>
            <person name="Zhao X."/>
            <person name="Zhong W.Y."/>
            <person name="Peng D.H."/>
            <person name="Ahmad S."/>
            <person name="Lan S."/>
            <person name="Zhang J.S."/>
            <person name="Tsai W.C."/>
            <person name="Van de Peer Y."/>
            <person name="Liu Z.J."/>
        </authorList>
    </citation>
    <scope>NUCLEOTIDE SEQUENCE</scope>
    <source>
        <strain evidence="17">SCP</strain>
    </source>
</reference>
<keyword evidence="13" id="KW-0539">Nucleus</keyword>
<keyword evidence="4" id="KW-0547">Nucleotide-binding</keyword>
<keyword evidence="6" id="KW-0227">DNA damage</keyword>
<feature type="compositionally biased region" description="Pro residues" evidence="15">
    <location>
        <begin position="1"/>
        <end position="15"/>
    </location>
</feature>
<evidence type="ECO:0000256" key="14">
    <source>
        <dbReference type="SAM" id="Coils"/>
    </source>
</evidence>
<feature type="region of interest" description="Disordered" evidence="15">
    <location>
        <begin position="1"/>
        <end position="59"/>
    </location>
</feature>
<dbReference type="Pfam" id="PF17942">
    <property type="entry name" value="Morc6_S5"/>
    <property type="match status" value="1"/>
</dbReference>
<dbReference type="GO" id="GO:0006281">
    <property type="term" value="P:DNA repair"/>
    <property type="evidence" value="ECO:0007669"/>
    <property type="project" value="UniProtKB-KW"/>
</dbReference>
<dbReference type="FunFam" id="3.30.565.10:FF:000075">
    <property type="entry name" value="MORC family CW-type zinc finger protein 4"/>
    <property type="match status" value="1"/>
</dbReference>
<evidence type="ECO:0000256" key="13">
    <source>
        <dbReference type="ARBA" id="ARBA00023242"/>
    </source>
</evidence>
<keyword evidence="3" id="KW-0540">Nuclease</keyword>
<evidence type="ECO:0000256" key="3">
    <source>
        <dbReference type="ARBA" id="ARBA00022722"/>
    </source>
</evidence>
<evidence type="ECO:0000256" key="12">
    <source>
        <dbReference type="ARBA" id="ARBA00023204"/>
    </source>
</evidence>
<evidence type="ECO:0000313" key="18">
    <source>
        <dbReference type="Proteomes" id="UP001179952"/>
    </source>
</evidence>
<dbReference type="Gene3D" id="3.30.565.10">
    <property type="entry name" value="Histidine kinase-like ATPase, C-terminal domain"/>
    <property type="match status" value="1"/>
</dbReference>
<dbReference type="SUPFAM" id="SSF55874">
    <property type="entry name" value="ATPase domain of HSP90 chaperone/DNA topoisomerase II/histidine kinase"/>
    <property type="match status" value="1"/>
</dbReference>
<evidence type="ECO:0000256" key="6">
    <source>
        <dbReference type="ARBA" id="ARBA00022763"/>
    </source>
</evidence>
<dbReference type="GO" id="GO:0031047">
    <property type="term" value="P:regulatory ncRNA-mediated gene silencing"/>
    <property type="evidence" value="ECO:0007669"/>
    <property type="project" value="UniProtKB-KW"/>
</dbReference>
<dbReference type="Pfam" id="PF13589">
    <property type="entry name" value="HATPase_c_3"/>
    <property type="match status" value="1"/>
</dbReference>
<comment type="caution">
    <text evidence="17">The sequence shown here is derived from an EMBL/GenBank/DDBJ whole genome shotgun (WGS) entry which is preliminary data.</text>
</comment>
<evidence type="ECO:0000256" key="9">
    <source>
        <dbReference type="ARBA" id="ARBA00022853"/>
    </source>
</evidence>
<keyword evidence="10 14" id="KW-0175">Coiled coil</keyword>
<dbReference type="GO" id="GO:0005524">
    <property type="term" value="F:ATP binding"/>
    <property type="evidence" value="ECO:0007669"/>
    <property type="project" value="UniProtKB-KW"/>
</dbReference>
<evidence type="ECO:0000256" key="2">
    <source>
        <dbReference type="ARBA" id="ARBA00007845"/>
    </source>
</evidence>
<comment type="similarity">
    <text evidence="2">Belongs to the MORC ATPase protein family.</text>
</comment>
<dbReference type="GO" id="GO:0006325">
    <property type="term" value="P:chromatin organization"/>
    <property type="evidence" value="ECO:0007669"/>
    <property type="project" value="UniProtKB-KW"/>
</dbReference>
<evidence type="ECO:0000256" key="1">
    <source>
        <dbReference type="ARBA" id="ARBA00004123"/>
    </source>
</evidence>
<dbReference type="PANTHER" id="PTHR23336">
    <property type="entry name" value="ZINC FINGER CW-TYPE COILED-COIL DOMAIN PROTEIN 3"/>
    <property type="match status" value="1"/>
</dbReference>
<dbReference type="GO" id="GO:0004519">
    <property type="term" value="F:endonuclease activity"/>
    <property type="evidence" value="ECO:0007669"/>
    <property type="project" value="UniProtKB-KW"/>
</dbReference>
<dbReference type="AlphaFoldDB" id="A0AAV9AW79"/>
<comment type="subcellular location">
    <subcellularLocation>
        <location evidence="1">Nucleus</location>
    </subcellularLocation>
</comment>
<accession>A0AAV9AW79</accession>
<dbReference type="GO" id="GO:0031349">
    <property type="term" value="P:positive regulation of defense response"/>
    <property type="evidence" value="ECO:0007669"/>
    <property type="project" value="UniProtKB-ARBA"/>
</dbReference>
<evidence type="ECO:0000313" key="17">
    <source>
        <dbReference type="EMBL" id="KAK1268343.1"/>
    </source>
</evidence>
<evidence type="ECO:0000256" key="10">
    <source>
        <dbReference type="ARBA" id="ARBA00023054"/>
    </source>
</evidence>
<keyword evidence="9" id="KW-0156">Chromatin regulator</keyword>
<evidence type="ECO:0000256" key="5">
    <source>
        <dbReference type="ARBA" id="ARBA00022759"/>
    </source>
</evidence>
<dbReference type="InterPro" id="IPR045261">
    <property type="entry name" value="MORC_ATPase"/>
</dbReference>
<keyword evidence="11" id="KW-0943">RNA-mediated gene silencing</keyword>
<evidence type="ECO:0000256" key="7">
    <source>
        <dbReference type="ARBA" id="ARBA00022801"/>
    </source>
</evidence>
<keyword evidence="8" id="KW-0067">ATP-binding</keyword>
<keyword evidence="5" id="KW-0255">Endonuclease</keyword>
<keyword evidence="12" id="KW-0234">DNA repair</keyword>
<proteinExistence type="inferred from homology"/>
<keyword evidence="18" id="KW-1185">Reference proteome</keyword>
<evidence type="ECO:0000256" key="8">
    <source>
        <dbReference type="ARBA" id="ARBA00022840"/>
    </source>
</evidence>
<evidence type="ECO:0000256" key="4">
    <source>
        <dbReference type="ARBA" id="ARBA00022741"/>
    </source>
</evidence>
<name>A0AAV9AW79_ACOGR</name>
<dbReference type="PANTHER" id="PTHR23336:SF50">
    <property type="entry name" value="PROTEIN MICRORCHIDIA 1-RELATED"/>
    <property type="match status" value="1"/>
</dbReference>
<protein>
    <recommendedName>
        <fullName evidence="16">Morc S5 domain-containing protein</fullName>
    </recommendedName>
</protein>
<evidence type="ECO:0000256" key="11">
    <source>
        <dbReference type="ARBA" id="ARBA00023158"/>
    </source>
</evidence>
<dbReference type="EMBL" id="JAUJYN010000006">
    <property type="protein sequence ID" value="KAK1268343.1"/>
    <property type="molecule type" value="Genomic_DNA"/>
</dbReference>
<dbReference type="GO" id="GO:0005634">
    <property type="term" value="C:nucleus"/>
    <property type="evidence" value="ECO:0007669"/>
    <property type="project" value="UniProtKB-SubCell"/>
</dbReference>
<reference evidence="17" key="2">
    <citation type="submission" date="2023-06" db="EMBL/GenBank/DDBJ databases">
        <authorList>
            <person name="Ma L."/>
            <person name="Liu K.-W."/>
            <person name="Li Z."/>
            <person name="Hsiao Y.-Y."/>
            <person name="Qi Y."/>
            <person name="Fu T."/>
            <person name="Tang G."/>
            <person name="Zhang D."/>
            <person name="Sun W.-H."/>
            <person name="Liu D.-K."/>
            <person name="Li Y."/>
            <person name="Chen G.-Z."/>
            <person name="Liu X.-D."/>
            <person name="Liao X.-Y."/>
            <person name="Jiang Y.-T."/>
            <person name="Yu X."/>
            <person name="Hao Y."/>
            <person name="Huang J."/>
            <person name="Zhao X.-W."/>
            <person name="Ke S."/>
            <person name="Chen Y.-Y."/>
            <person name="Wu W.-L."/>
            <person name="Hsu J.-L."/>
            <person name="Lin Y.-F."/>
            <person name="Huang M.-D."/>
            <person name="Li C.-Y."/>
            <person name="Huang L."/>
            <person name="Wang Z.-W."/>
            <person name="Zhao X."/>
            <person name="Zhong W.-Y."/>
            <person name="Peng D.-H."/>
            <person name="Ahmad S."/>
            <person name="Lan S."/>
            <person name="Zhang J.-S."/>
            <person name="Tsai W.-C."/>
            <person name="Van De Peer Y."/>
            <person name="Liu Z.-J."/>
        </authorList>
    </citation>
    <scope>NUCLEOTIDE SEQUENCE</scope>
    <source>
        <strain evidence="17">SCP</strain>
        <tissue evidence="17">Leaves</tissue>
    </source>
</reference>
<dbReference type="Proteomes" id="UP001179952">
    <property type="component" value="Unassembled WGS sequence"/>
</dbReference>
<organism evidence="17 18">
    <name type="scientific">Acorus gramineus</name>
    <name type="common">Dwarf sweet flag</name>
    <dbReference type="NCBI Taxonomy" id="55184"/>
    <lineage>
        <taxon>Eukaryota</taxon>
        <taxon>Viridiplantae</taxon>
        <taxon>Streptophyta</taxon>
        <taxon>Embryophyta</taxon>
        <taxon>Tracheophyta</taxon>
        <taxon>Spermatophyta</taxon>
        <taxon>Magnoliopsida</taxon>
        <taxon>Liliopsida</taxon>
        <taxon>Acoraceae</taxon>
        <taxon>Acorus</taxon>
    </lineage>
</organism>
<feature type="domain" description="Morc S5" evidence="16">
    <location>
        <begin position="342"/>
        <end position="481"/>
    </location>
</feature>
<keyword evidence="7" id="KW-0378">Hydrolase</keyword>
<sequence>MPSAPHPPPTNPPPAAAAVIAIDSDSDSDDAEANPAFAGEANATASPPPPPPVVSSGGQYQTLENRSFWRVGASVEVAAPGLSRMQYPFETSSMDRARIHPKFLHSNATSHRWALGAIAELLDNVVDEICNGATFLKIDIIKNMRDNSPALLFQDDGGGMDPECIRKCMSLGFSSKKTSSTIGQYGNGFKTSTMRLGADAIVFSRSVLGSRMTQSVGLLSYTFLRRTAMDDIIVPMVDFEVTRNKTLPLLYGSLDDWNTNLKIILDWSPFYTMEEMMLQLKDIGPHGTKVIVYNLWFNDDGILELDFDADDEDIRLREEASSGNLSKREILLQNHISCSFRYSLRAYASILYLRRFSNFQIILRGKPVHQYNIGDDLMNSKTIKYKPHLGTYSDEVYVEATIGLVKEGRTVNVCGFNVYHKNRLIIPFWKVVLEKSSRGNGVVGILEANFMEPTHDKQDFERTTLFNRLEVKLKQATLDYWTKHCHLIGYQSRITKIQNSQRESENSHVDIVDLAQNSPGDQQAIRQQAQQHSQRDPVVAHSAMSDPAQLSHHQYPVTDAPVFDKGSCQEIETMDISATVMIDKMTKENILLYARCEEHRLKEEKLKQMVMELENKLMETKKKCTLLSSDIEAQSKQQIVSEQ</sequence>